<gene>
    <name evidence="1" type="ORF">MRB53_015006</name>
</gene>
<organism evidence="1 2">
    <name type="scientific">Persea americana</name>
    <name type="common">Avocado</name>
    <dbReference type="NCBI Taxonomy" id="3435"/>
    <lineage>
        <taxon>Eukaryota</taxon>
        <taxon>Viridiplantae</taxon>
        <taxon>Streptophyta</taxon>
        <taxon>Embryophyta</taxon>
        <taxon>Tracheophyta</taxon>
        <taxon>Spermatophyta</taxon>
        <taxon>Magnoliopsida</taxon>
        <taxon>Magnoliidae</taxon>
        <taxon>Laurales</taxon>
        <taxon>Lauraceae</taxon>
        <taxon>Persea</taxon>
    </lineage>
</organism>
<accession>A0ACC2KCY1</accession>
<comment type="caution">
    <text evidence="1">The sequence shown here is derived from an EMBL/GenBank/DDBJ whole genome shotgun (WGS) entry which is preliminary data.</text>
</comment>
<proteinExistence type="predicted"/>
<name>A0ACC2KCY1_PERAE</name>
<sequence>MWGQLYGTNKCAIYQPHEERGKEREDVLAAFLEWSELPFLQVRREIQNLLFLSLPLQPTLKEEQKKKKNKNPITPFPGFTPSISTHPRSELMFPFPVLSGLNPTQATRMTAAAECVERATSDLLIGPDWAINIEICDIINMDPGQAKDALKIIKKRLGNKNPKIQLLALFVLETLSKNCGDNVHLQIIERDILHEMVKIVKKKPELNVREKILILLDTWQDAFGGPGGKYPQYYAAYNELRSAGVEFPPRVENAVPLFTPPQTQPVSNHPVTSTYEATAVEASLQSNASLSMEEIQNARGIADVLKEVLSALVPHNSEGVKQELVVDLVEQCQAYQKRVMLLVNSTSDEELLRQGLTLNDDLQRVLCQFNDIVKGTPSEGTQEAVETSVAPLVSVNHEDDESDDDFSQLAHRSLRDNARGQSRNPNSAKNEQKFVSPLIPPPPSSKKATTDATAVDYLSGDVYSSGRSSELTKMTSAAVPLHPTASNMSAPLTPYQTLSSPPPGSNSITSMVFKSHEHAEPLRTAKSTENIPPAPWDVQSSSSIPPPPSKYDQRQQFFDQQQPLSGGNAHGSGSGSPYDGLVGRTQNLSLLEPQGSSTPTKQAKPEEVLFKDLVDFARAKSSAKSGGQRTL</sequence>
<reference evidence="1 2" key="1">
    <citation type="journal article" date="2022" name="Hortic Res">
        <title>A haplotype resolved chromosomal level avocado genome allows analysis of novel avocado genes.</title>
        <authorList>
            <person name="Nath O."/>
            <person name="Fletcher S.J."/>
            <person name="Hayward A."/>
            <person name="Shaw L.M."/>
            <person name="Masouleh A.K."/>
            <person name="Furtado A."/>
            <person name="Henry R.J."/>
            <person name="Mitter N."/>
        </authorList>
    </citation>
    <scope>NUCLEOTIDE SEQUENCE [LARGE SCALE GENOMIC DNA]</scope>
    <source>
        <strain evidence="2">cv. Hass</strain>
    </source>
</reference>
<dbReference type="Proteomes" id="UP001234297">
    <property type="component" value="Chromosome 4"/>
</dbReference>
<protein>
    <submittedName>
        <fullName evidence="1">Uncharacterized protein</fullName>
    </submittedName>
</protein>
<evidence type="ECO:0000313" key="2">
    <source>
        <dbReference type="Proteomes" id="UP001234297"/>
    </source>
</evidence>
<keyword evidence="2" id="KW-1185">Reference proteome</keyword>
<dbReference type="EMBL" id="CM056812">
    <property type="protein sequence ID" value="KAJ8618820.1"/>
    <property type="molecule type" value="Genomic_DNA"/>
</dbReference>
<evidence type="ECO:0000313" key="1">
    <source>
        <dbReference type="EMBL" id="KAJ8618820.1"/>
    </source>
</evidence>